<keyword evidence="3" id="KW-1185">Reference proteome</keyword>
<evidence type="ECO:0000313" key="3">
    <source>
        <dbReference type="Proteomes" id="UP000664859"/>
    </source>
</evidence>
<dbReference type="EMBL" id="JAFCMP010000279">
    <property type="protein sequence ID" value="KAG5181995.1"/>
    <property type="molecule type" value="Genomic_DNA"/>
</dbReference>
<sequence length="257" mass="28416">MLDAQEQLTTKDGEVEDLVTGLTSQIEALFPSKSKKRPRQEDEEQEQEQVLEQQPTAKKAKAAARPEAVAQEENASESGPEGFENGPPLADEGSDDLNGKTKNSKLPDIYDYSADRKAVWASITSLKLSAHEKVELKKFRKLALQASMRKQKSTSYVNGQVQKLLYAPECLYKLKDGVLPGTSNNAGTGGTPLSPEAYKAFRKAYSVEHRKQIELRAFTKFQETQLNKLLQEHGYGDVVAARGAGQVASTPSRNWLF</sequence>
<proteinExistence type="predicted"/>
<dbReference type="Proteomes" id="UP000664859">
    <property type="component" value="Unassembled WGS sequence"/>
</dbReference>
<accession>A0A835YV62</accession>
<reference evidence="2" key="1">
    <citation type="submission" date="2021-02" db="EMBL/GenBank/DDBJ databases">
        <title>First Annotated Genome of the Yellow-green Alga Tribonema minus.</title>
        <authorList>
            <person name="Mahan K.M."/>
        </authorList>
    </citation>
    <scope>NUCLEOTIDE SEQUENCE</scope>
    <source>
        <strain evidence="2">UTEX B ZZ1240</strain>
    </source>
</reference>
<feature type="region of interest" description="Disordered" evidence="1">
    <location>
        <begin position="24"/>
        <end position="107"/>
    </location>
</feature>
<evidence type="ECO:0000313" key="2">
    <source>
        <dbReference type="EMBL" id="KAG5181995.1"/>
    </source>
</evidence>
<name>A0A835YV62_9STRA</name>
<protein>
    <submittedName>
        <fullName evidence="2">Uncharacterized protein</fullName>
    </submittedName>
</protein>
<evidence type="ECO:0000256" key="1">
    <source>
        <dbReference type="SAM" id="MobiDB-lite"/>
    </source>
</evidence>
<comment type="caution">
    <text evidence="2">The sequence shown here is derived from an EMBL/GenBank/DDBJ whole genome shotgun (WGS) entry which is preliminary data.</text>
</comment>
<gene>
    <name evidence="2" type="ORF">JKP88DRAFT_349080</name>
</gene>
<dbReference type="AlphaFoldDB" id="A0A835YV62"/>
<organism evidence="2 3">
    <name type="scientific">Tribonema minus</name>
    <dbReference type="NCBI Taxonomy" id="303371"/>
    <lineage>
        <taxon>Eukaryota</taxon>
        <taxon>Sar</taxon>
        <taxon>Stramenopiles</taxon>
        <taxon>Ochrophyta</taxon>
        <taxon>PX clade</taxon>
        <taxon>Xanthophyceae</taxon>
        <taxon>Tribonematales</taxon>
        <taxon>Tribonemataceae</taxon>
        <taxon>Tribonema</taxon>
    </lineage>
</organism>